<evidence type="ECO:0008006" key="3">
    <source>
        <dbReference type="Google" id="ProtNLM"/>
    </source>
</evidence>
<dbReference type="InterPro" id="IPR012334">
    <property type="entry name" value="Pectin_lyas_fold"/>
</dbReference>
<reference evidence="1 2" key="1">
    <citation type="journal article" date="2019" name="Microorganisms">
        <title>Genome Insights into the Novel Species Microvirga brassicacearum, a Rapeseed Endophyte with Biotechnological Potential.</title>
        <authorList>
            <person name="Jimenez-Gomez A."/>
            <person name="Saati-Santamaria Z."/>
            <person name="Igual J.M."/>
            <person name="Rivas R."/>
            <person name="Mateos P.F."/>
            <person name="Garcia-Fraile P."/>
        </authorList>
    </citation>
    <scope>NUCLEOTIDE SEQUENCE [LARGE SCALE GENOMIC DNA]</scope>
    <source>
        <strain evidence="1 2">CDVBN77</strain>
    </source>
</reference>
<dbReference type="SUPFAM" id="SSF51126">
    <property type="entry name" value="Pectin lyase-like"/>
    <property type="match status" value="1"/>
</dbReference>
<protein>
    <recommendedName>
        <fullName evidence="3">Right-handed parallel beta-helix repeat-containing protein</fullName>
    </recommendedName>
</protein>
<evidence type="ECO:0000313" key="2">
    <source>
        <dbReference type="Proteomes" id="UP000325684"/>
    </source>
</evidence>
<sequence length="414" mass="44715">MALHAPRLTHAQRRALIRILLVVACAAPGVAFSSEPRTLHIAPSPAGDSNGSDWANAGGLEKLSAFVALAGPGGKVLLKADDGPYRISRQIVIRAGGADGLPVTIAGADKAGNPAKAELVGSRADPWSLEGDPGSEVFRLSGGANYLRFEHIYFRNHGNGCFRIASDIQGLEIRDVDARNVRRFLENNASGSGAHASIYDLTIRRVTVRGYSKGAIRLKDNSAKIVIEDVLGDSERQDGDNFAMGISLQDTVHDVVMRRVTMMNSHDSTHEYWNGDGFVTERGVHNILIEDTLSSGSTDGGYDLKSSNTTLLRARAEDNMRNFRIWGDSRITDCVSRNPHKRGGNGKQNHFWVANGAKARVTGCQIEDQDEGTTAFEVGQKGEIIVENSLIRMNARARLSLIHDGGLLDIPAAK</sequence>
<dbReference type="InterPro" id="IPR011050">
    <property type="entry name" value="Pectin_lyase_fold/virulence"/>
</dbReference>
<dbReference type="Proteomes" id="UP000325684">
    <property type="component" value="Unassembled WGS sequence"/>
</dbReference>
<accession>A0A5N3PJ50</accession>
<dbReference type="OrthoDB" id="5179605at2"/>
<dbReference type="AlphaFoldDB" id="A0A5N3PJ50"/>
<dbReference type="SMART" id="SM00710">
    <property type="entry name" value="PbH1"/>
    <property type="match status" value="5"/>
</dbReference>
<dbReference type="InterPro" id="IPR006626">
    <property type="entry name" value="PbH1"/>
</dbReference>
<proteinExistence type="predicted"/>
<organism evidence="1 2">
    <name type="scientific">Microvirga brassicacearum</name>
    <dbReference type="NCBI Taxonomy" id="2580413"/>
    <lineage>
        <taxon>Bacteria</taxon>
        <taxon>Pseudomonadati</taxon>
        <taxon>Pseudomonadota</taxon>
        <taxon>Alphaproteobacteria</taxon>
        <taxon>Hyphomicrobiales</taxon>
        <taxon>Methylobacteriaceae</taxon>
        <taxon>Microvirga</taxon>
    </lineage>
</organism>
<evidence type="ECO:0000313" key="1">
    <source>
        <dbReference type="EMBL" id="KAB0269769.1"/>
    </source>
</evidence>
<keyword evidence="2" id="KW-1185">Reference proteome</keyword>
<dbReference type="EMBL" id="VCMV01000001">
    <property type="protein sequence ID" value="KAB0269769.1"/>
    <property type="molecule type" value="Genomic_DNA"/>
</dbReference>
<gene>
    <name evidence="1" type="ORF">FEZ63_00425</name>
</gene>
<dbReference type="Gene3D" id="2.160.20.10">
    <property type="entry name" value="Single-stranded right-handed beta-helix, Pectin lyase-like"/>
    <property type="match status" value="1"/>
</dbReference>
<name>A0A5N3PJ50_9HYPH</name>
<comment type="caution">
    <text evidence="1">The sequence shown here is derived from an EMBL/GenBank/DDBJ whole genome shotgun (WGS) entry which is preliminary data.</text>
</comment>